<evidence type="ECO:0000259" key="1">
    <source>
        <dbReference type="Pfam" id="PF00144"/>
    </source>
</evidence>
<dbReference type="InterPro" id="IPR050789">
    <property type="entry name" value="Diverse_Enzym_Activities"/>
</dbReference>
<proteinExistence type="predicted"/>
<gene>
    <name evidence="2" type="ORF">KCTCHS21_03460</name>
</gene>
<name>A0A3T1CYL0_9BACL</name>
<dbReference type="InterPro" id="IPR012338">
    <property type="entry name" value="Beta-lactam/transpept-like"/>
</dbReference>
<dbReference type="Gene3D" id="3.40.710.10">
    <property type="entry name" value="DD-peptidase/beta-lactamase superfamily"/>
    <property type="match status" value="1"/>
</dbReference>
<dbReference type="EMBL" id="AP019400">
    <property type="protein sequence ID" value="BBI30947.1"/>
    <property type="molecule type" value="Genomic_DNA"/>
</dbReference>
<dbReference type="AlphaFoldDB" id="A0A3T1CYL0"/>
<organism evidence="2 3">
    <name type="scientific">Cohnella abietis</name>
    <dbReference type="NCBI Taxonomy" id="2507935"/>
    <lineage>
        <taxon>Bacteria</taxon>
        <taxon>Bacillati</taxon>
        <taxon>Bacillota</taxon>
        <taxon>Bacilli</taxon>
        <taxon>Bacillales</taxon>
        <taxon>Paenibacillaceae</taxon>
        <taxon>Cohnella</taxon>
    </lineage>
</organism>
<dbReference type="PANTHER" id="PTHR43283">
    <property type="entry name" value="BETA-LACTAMASE-RELATED"/>
    <property type="match status" value="1"/>
</dbReference>
<dbReference type="SUPFAM" id="SSF56601">
    <property type="entry name" value="beta-lactamase/transpeptidase-like"/>
    <property type="match status" value="1"/>
</dbReference>
<accession>A0A3T1CYL0</accession>
<evidence type="ECO:0000313" key="2">
    <source>
        <dbReference type="EMBL" id="BBI30947.1"/>
    </source>
</evidence>
<dbReference type="PANTHER" id="PTHR43283:SF7">
    <property type="entry name" value="BETA-LACTAMASE-RELATED DOMAIN-CONTAINING PROTEIN"/>
    <property type="match status" value="1"/>
</dbReference>
<protein>
    <recommendedName>
        <fullName evidence="1">Beta-lactamase-related domain-containing protein</fullName>
    </recommendedName>
</protein>
<feature type="domain" description="Beta-lactamase-related" evidence="1">
    <location>
        <begin position="7"/>
        <end position="217"/>
    </location>
</feature>
<dbReference type="Proteomes" id="UP000289856">
    <property type="component" value="Chromosome"/>
</dbReference>
<keyword evidence="3" id="KW-1185">Reference proteome</keyword>
<dbReference type="KEGG" id="cohn:KCTCHS21_03460"/>
<dbReference type="Pfam" id="PF00144">
    <property type="entry name" value="Beta-lactamase"/>
    <property type="match status" value="1"/>
</dbReference>
<dbReference type="InterPro" id="IPR001466">
    <property type="entry name" value="Beta-lactam-related"/>
</dbReference>
<reference evidence="2 3" key="1">
    <citation type="submission" date="2019-01" db="EMBL/GenBank/DDBJ databases">
        <title>Complete genome sequence of Cohnella hallensis HS21 isolated from Korean fir (Abies koreana) rhizospheric soil.</title>
        <authorList>
            <person name="Jiang L."/>
            <person name="Kang S.W."/>
            <person name="Kim S."/>
            <person name="Jung J."/>
            <person name="Kim C.Y."/>
            <person name="Kim D.H."/>
            <person name="Kim S.W."/>
            <person name="Lee J."/>
        </authorList>
    </citation>
    <scope>NUCLEOTIDE SEQUENCE [LARGE SCALE GENOMIC DNA]</scope>
    <source>
        <strain evidence="2 3">HS21</strain>
    </source>
</reference>
<evidence type="ECO:0000313" key="3">
    <source>
        <dbReference type="Proteomes" id="UP000289856"/>
    </source>
</evidence>
<sequence length="243" mass="27637">MNEFKSIAAGVTLRHLLTHTHGLIEKDGEIIREFRPGEDWAYRNVGINMLIQLVSHVSGQTLSVFMQNQLFENCNLNETGWRTKQHEHLIYSYYEEKDTWVGPNNSDAGDQGNLFISARDLAKWGNLHLRKGYVEGRQIVSQKVFERITTFQTPDNIPAHQPRNGFIWSLQSDSPLSQLGGRLPSCSYQTLGITGCACLVIPKYEAVVVRMFNQLSNPIGYDYLSDIRKFGDLANDLLMSNEK</sequence>